<dbReference type="Gene3D" id="3.30.1490.300">
    <property type="match status" value="1"/>
</dbReference>
<dbReference type="Proteomes" id="UP000594688">
    <property type="component" value="Chromosome"/>
</dbReference>
<reference evidence="1 2" key="1">
    <citation type="submission" date="2020-02" db="EMBL/GenBank/DDBJ databases">
        <title>Genomic and physiological characterization of two novel Nitrospinaceae genera.</title>
        <authorList>
            <person name="Mueller A.J."/>
            <person name="Jung M.-Y."/>
            <person name="Strachan C.R."/>
            <person name="Herbold C.W."/>
            <person name="Kirkegaard R.H."/>
            <person name="Daims H."/>
        </authorList>
    </citation>
    <scope>NUCLEOTIDE SEQUENCE [LARGE SCALE GENOMIC DNA]</scope>
    <source>
        <strain evidence="1">EB</strain>
    </source>
</reference>
<organism evidence="1 2">
    <name type="scientific">Candidatus Nitronauta litoralis</name>
    <dbReference type="NCBI Taxonomy" id="2705533"/>
    <lineage>
        <taxon>Bacteria</taxon>
        <taxon>Pseudomonadati</taxon>
        <taxon>Nitrospinota/Tectimicrobiota group</taxon>
        <taxon>Nitrospinota</taxon>
        <taxon>Nitrospinia</taxon>
        <taxon>Nitrospinales</taxon>
        <taxon>Nitrospinaceae</taxon>
        <taxon>Candidatus Nitronauta</taxon>
    </lineage>
</organism>
<dbReference type="Gene3D" id="3.30.420.40">
    <property type="match status" value="2"/>
</dbReference>
<protein>
    <recommendedName>
        <fullName evidence="3">Type IV pilus assembly protein PilM</fullName>
    </recommendedName>
</protein>
<evidence type="ECO:0008006" key="3">
    <source>
        <dbReference type="Google" id="ProtNLM"/>
    </source>
</evidence>
<dbReference type="InterPro" id="IPR007813">
    <property type="entry name" value="PilN"/>
</dbReference>
<evidence type="ECO:0000313" key="2">
    <source>
        <dbReference type="Proteomes" id="UP000594688"/>
    </source>
</evidence>
<proteinExistence type="predicted"/>
<dbReference type="InterPro" id="IPR052534">
    <property type="entry name" value="Extracell_DNA_Util/SecSys_Comp"/>
</dbReference>
<dbReference type="AlphaFoldDB" id="A0A7T0BXT3"/>
<name>A0A7T0BXT3_9BACT</name>
<dbReference type="Pfam" id="PF05137">
    <property type="entry name" value="PilN"/>
    <property type="match status" value="1"/>
</dbReference>
<evidence type="ECO:0000313" key="1">
    <source>
        <dbReference type="EMBL" id="QPJ62924.1"/>
    </source>
</evidence>
<dbReference type="PANTHER" id="PTHR40278">
    <property type="entry name" value="DNA UTILIZATION PROTEIN HOFN"/>
    <property type="match status" value="1"/>
</dbReference>
<dbReference type="SUPFAM" id="SSF53067">
    <property type="entry name" value="Actin-like ATPase domain"/>
    <property type="match status" value="1"/>
</dbReference>
<dbReference type="PANTHER" id="PTHR40278:SF1">
    <property type="entry name" value="DNA UTILIZATION PROTEIN HOFN"/>
    <property type="match status" value="1"/>
</dbReference>
<dbReference type="InterPro" id="IPR043129">
    <property type="entry name" value="ATPase_NBD"/>
</dbReference>
<gene>
    <name evidence="1" type="ORF">G3M70_13995</name>
</gene>
<sequence length="497" mass="55453">MKPFYFEKSLGIDIREDSTALCLVGKKLRGTEVIASSFFDNESLGPDSPAENSDRFTQQVDQFLKDIGGAPDQIIVSLPRRFVSVKTFSLPAPDLQSVDAMIEFELGRHFSAPEGELLTTYRVEEYGSNLYRIIAAGINNGPFQYFWDLLEKSGIHPSQIDVSTFSNLNLIRKAGTVSHGNIAIIDLGRNSVEFSIMNQGIVDLSRTVSISDPGYQKAFDRHDIGRDDLKPHAVRMAKFLTEALQSTLYSCNFIPSNEGIDQIHLVGGGVFSETIAFQLEEETGTTTRTVEPPEAIRKSLPMEFEPATMNTALSLALRGVTQCHYQLSLLPADKIPVRRRSSLRTTVALGVITLLLGAGFLISKVSYNKLTLDSLNTQLKEVKLQVGTLEKVDREFEKLSAFAKKLNEIDRNYPLKMQVLKELSRVLPKDTYVTRFSIKKNTIEIQGFSKSASRLIEKIENSKLFSNAAFKGSVVNKKDGEKFTIKSDIRFEDEEPA</sequence>
<dbReference type="KEGG" id="nli:G3M70_13995"/>
<accession>A0A7T0BXT3</accession>
<dbReference type="EMBL" id="CP048685">
    <property type="protein sequence ID" value="QPJ62924.1"/>
    <property type="molecule type" value="Genomic_DNA"/>
</dbReference>